<dbReference type="PIRSF" id="PIRSF006157">
    <property type="entry name" value="Doxgns_DODA"/>
    <property type="match status" value="1"/>
</dbReference>
<protein>
    <recommendedName>
        <fullName evidence="6">Extradiol ring-cleavage dioxygenase class III enzyme subunit B domain-containing protein</fullName>
    </recommendedName>
</protein>
<dbReference type="AlphaFoldDB" id="A0ABD3EQE2"/>
<sequence>MVAFRHPVVAISHGPGPLWLISSGFAGTSNSSLPARALTTTFAKLYPKGENPPMRILFVTAHWESDSSGFAIFNAALPEMIYDYYRFPREAYKDQFEKHNIKAKLVDRGFDHEVFVPMLLIHPEADIPIVTRSINSRLCNQAHFDLGKTIAPFRDEDTLIFCSGQATHNMRASRQPTNPVMPWDAAFQGWLDNTFTSESTLSSSERGERVVDWPNAPAARLAHPTPDHLFLIIR</sequence>
<evidence type="ECO:0000256" key="2">
    <source>
        <dbReference type="ARBA" id="ARBA00007581"/>
    </source>
</evidence>
<dbReference type="PANTHER" id="PTHR30096">
    <property type="entry name" value="4,5-DOPA DIOXYGENASE EXTRADIOL-LIKE PROTEIN"/>
    <property type="match status" value="1"/>
</dbReference>
<keyword evidence="3" id="KW-0479">Metal-binding</keyword>
<dbReference type="SUPFAM" id="SSF53213">
    <property type="entry name" value="LigB-like"/>
    <property type="match status" value="1"/>
</dbReference>
<accession>A0ABD3EQE2</accession>
<evidence type="ECO:0000256" key="4">
    <source>
        <dbReference type="ARBA" id="ARBA00022833"/>
    </source>
</evidence>
<keyword evidence="8" id="KW-1185">Reference proteome</keyword>
<gene>
    <name evidence="7" type="ORF">V7S43_018649</name>
</gene>
<dbReference type="EMBL" id="JBIMZQ010000080">
    <property type="protein sequence ID" value="KAL3656502.1"/>
    <property type="molecule type" value="Genomic_DNA"/>
</dbReference>
<comment type="cofactor">
    <cofactor evidence="1">
        <name>Zn(2+)</name>
        <dbReference type="ChEBI" id="CHEBI:29105"/>
    </cofactor>
</comment>
<feature type="domain" description="Extradiol ring-cleavage dioxygenase class III enzyme subunit B" evidence="6">
    <location>
        <begin position="50"/>
        <end position="196"/>
    </location>
</feature>
<keyword evidence="4" id="KW-0862">Zinc</keyword>
<dbReference type="CDD" id="cd07363">
    <property type="entry name" value="45_DOPA_Dioxygenase"/>
    <property type="match status" value="1"/>
</dbReference>
<dbReference type="Gene3D" id="3.40.830.10">
    <property type="entry name" value="LigB-like"/>
    <property type="match status" value="1"/>
</dbReference>
<evidence type="ECO:0000259" key="6">
    <source>
        <dbReference type="Pfam" id="PF02900"/>
    </source>
</evidence>
<evidence type="ECO:0000256" key="5">
    <source>
        <dbReference type="ARBA" id="ARBA00023002"/>
    </source>
</evidence>
<dbReference type="InterPro" id="IPR014436">
    <property type="entry name" value="Extradiol_dOase_DODA"/>
</dbReference>
<evidence type="ECO:0000313" key="8">
    <source>
        <dbReference type="Proteomes" id="UP001632037"/>
    </source>
</evidence>
<organism evidence="7 8">
    <name type="scientific">Phytophthora oleae</name>
    <dbReference type="NCBI Taxonomy" id="2107226"/>
    <lineage>
        <taxon>Eukaryota</taxon>
        <taxon>Sar</taxon>
        <taxon>Stramenopiles</taxon>
        <taxon>Oomycota</taxon>
        <taxon>Peronosporomycetes</taxon>
        <taxon>Peronosporales</taxon>
        <taxon>Peronosporaceae</taxon>
        <taxon>Phytophthora</taxon>
    </lineage>
</organism>
<dbReference type="GO" id="GO:0046872">
    <property type="term" value="F:metal ion binding"/>
    <property type="evidence" value="ECO:0007669"/>
    <property type="project" value="UniProtKB-KW"/>
</dbReference>
<comment type="similarity">
    <text evidence="2">Belongs to the DODA-type extradiol aromatic ring-opening dioxygenase family.</text>
</comment>
<name>A0ABD3EQE2_9STRA</name>
<evidence type="ECO:0000313" key="7">
    <source>
        <dbReference type="EMBL" id="KAL3656502.1"/>
    </source>
</evidence>
<keyword evidence="5" id="KW-0560">Oxidoreductase</keyword>
<comment type="caution">
    <text evidence="7">The sequence shown here is derived from an EMBL/GenBank/DDBJ whole genome shotgun (WGS) entry which is preliminary data.</text>
</comment>
<evidence type="ECO:0000256" key="3">
    <source>
        <dbReference type="ARBA" id="ARBA00022723"/>
    </source>
</evidence>
<dbReference type="Pfam" id="PF02900">
    <property type="entry name" value="LigB"/>
    <property type="match status" value="1"/>
</dbReference>
<dbReference type="GO" id="GO:0016702">
    <property type="term" value="F:oxidoreductase activity, acting on single donors with incorporation of molecular oxygen, incorporation of two atoms of oxygen"/>
    <property type="evidence" value="ECO:0007669"/>
    <property type="project" value="UniProtKB-ARBA"/>
</dbReference>
<dbReference type="Proteomes" id="UP001632037">
    <property type="component" value="Unassembled WGS sequence"/>
</dbReference>
<dbReference type="InterPro" id="IPR004183">
    <property type="entry name" value="Xdiol_dOase_suB"/>
</dbReference>
<reference evidence="7 8" key="1">
    <citation type="submission" date="2024-09" db="EMBL/GenBank/DDBJ databases">
        <title>Genome sequencing and assembly of Phytophthora oleae, isolate VK10A, causative agent of rot of olive drupes.</title>
        <authorList>
            <person name="Conti Taguali S."/>
            <person name="Riolo M."/>
            <person name="La Spada F."/>
            <person name="Cacciola S.O."/>
            <person name="Dionisio G."/>
        </authorList>
    </citation>
    <scope>NUCLEOTIDE SEQUENCE [LARGE SCALE GENOMIC DNA]</scope>
    <source>
        <strain evidence="7 8">VK10A</strain>
    </source>
</reference>
<dbReference type="PANTHER" id="PTHR30096:SF0">
    <property type="entry name" value="4,5-DOPA DIOXYGENASE EXTRADIOL-LIKE PROTEIN"/>
    <property type="match status" value="1"/>
</dbReference>
<evidence type="ECO:0000256" key="1">
    <source>
        <dbReference type="ARBA" id="ARBA00001947"/>
    </source>
</evidence>
<proteinExistence type="inferred from homology"/>